<dbReference type="GO" id="GO:0000122">
    <property type="term" value="P:negative regulation of transcription by RNA polymerase II"/>
    <property type="evidence" value="ECO:0007669"/>
    <property type="project" value="InterPro"/>
</dbReference>
<dbReference type="Pfam" id="PF00808">
    <property type="entry name" value="CBFD_NFYB_HMF"/>
    <property type="match status" value="1"/>
</dbReference>
<feature type="compositionally biased region" description="Basic and acidic residues" evidence="3">
    <location>
        <begin position="105"/>
        <end position="121"/>
    </location>
</feature>
<feature type="region of interest" description="Disordered" evidence="3">
    <location>
        <begin position="105"/>
        <end position="127"/>
    </location>
</feature>
<dbReference type="GO" id="GO:0016251">
    <property type="term" value="F:RNA polymerase II general transcription initiation factor activity"/>
    <property type="evidence" value="ECO:0007669"/>
    <property type="project" value="TreeGrafter"/>
</dbReference>
<feature type="region of interest" description="Disordered" evidence="3">
    <location>
        <begin position="1"/>
        <end position="22"/>
    </location>
</feature>
<dbReference type="InterPro" id="IPR003958">
    <property type="entry name" value="CBFA_NFYB_domain"/>
</dbReference>
<keyword evidence="6" id="KW-1185">Reference proteome</keyword>
<reference evidence="5 6" key="1">
    <citation type="journal article" date="2018" name="Mol. Biol. Evol.">
        <title>Broad Genomic Sampling Reveals a Smut Pathogenic Ancestry of the Fungal Clade Ustilaginomycotina.</title>
        <authorList>
            <person name="Kijpornyongpan T."/>
            <person name="Mondo S.J."/>
            <person name="Barry K."/>
            <person name="Sandor L."/>
            <person name="Lee J."/>
            <person name="Lipzen A."/>
            <person name="Pangilinan J."/>
            <person name="LaButti K."/>
            <person name="Hainaut M."/>
            <person name="Henrissat B."/>
            <person name="Grigoriev I.V."/>
            <person name="Spatafora J.W."/>
            <person name="Aime M.C."/>
        </authorList>
    </citation>
    <scope>NUCLEOTIDE SEQUENCE [LARGE SCALE GENOMIC DNA]</scope>
    <source>
        <strain evidence="5 6">MCA 3882</strain>
    </source>
</reference>
<dbReference type="CDD" id="cd22905">
    <property type="entry name" value="HFD_Dr1"/>
    <property type="match status" value="1"/>
</dbReference>
<dbReference type="GO" id="GO:0017025">
    <property type="term" value="F:TBP-class protein binding"/>
    <property type="evidence" value="ECO:0007669"/>
    <property type="project" value="TreeGrafter"/>
</dbReference>
<evidence type="ECO:0000259" key="4">
    <source>
        <dbReference type="Pfam" id="PF00808"/>
    </source>
</evidence>
<gene>
    <name evidence="5" type="ORF">FA14DRAFT_187412</name>
</gene>
<proteinExistence type="predicted"/>
<organism evidence="5 6">
    <name type="scientific">Meira miltonrushii</name>
    <dbReference type="NCBI Taxonomy" id="1280837"/>
    <lineage>
        <taxon>Eukaryota</taxon>
        <taxon>Fungi</taxon>
        <taxon>Dikarya</taxon>
        <taxon>Basidiomycota</taxon>
        <taxon>Ustilaginomycotina</taxon>
        <taxon>Exobasidiomycetes</taxon>
        <taxon>Exobasidiales</taxon>
        <taxon>Brachybasidiaceae</taxon>
        <taxon>Meira</taxon>
    </lineage>
</organism>
<dbReference type="OrthoDB" id="601405at2759"/>
<dbReference type="GO" id="GO:0017054">
    <property type="term" value="C:negative cofactor 2 complex"/>
    <property type="evidence" value="ECO:0007669"/>
    <property type="project" value="InterPro"/>
</dbReference>
<dbReference type="SUPFAM" id="SSF47113">
    <property type="entry name" value="Histone-fold"/>
    <property type="match status" value="1"/>
</dbReference>
<name>A0A316VI22_9BASI</name>
<dbReference type="Gene3D" id="1.10.20.10">
    <property type="entry name" value="Histone, subunit A"/>
    <property type="match status" value="1"/>
</dbReference>
<dbReference type="PANTHER" id="PTHR46138">
    <property type="entry name" value="PROTEIN DR1"/>
    <property type="match status" value="1"/>
</dbReference>
<dbReference type="GO" id="GO:0046982">
    <property type="term" value="F:protein heterodimerization activity"/>
    <property type="evidence" value="ECO:0007669"/>
    <property type="project" value="InterPro"/>
</dbReference>
<dbReference type="InParanoid" id="A0A316VI22"/>
<evidence type="ECO:0000313" key="5">
    <source>
        <dbReference type="EMBL" id="PWN37289.1"/>
    </source>
</evidence>
<dbReference type="RefSeq" id="XP_025357591.1">
    <property type="nucleotide sequence ID" value="XM_025501596.1"/>
</dbReference>
<dbReference type="InterPro" id="IPR009072">
    <property type="entry name" value="Histone-fold"/>
</dbReference>
<sequence>MSDDEETYAAAGSATPGDDELSLPRATVQKLMTEILPKDITSTKEMRDILIDCCVEFIRLVSSEANEICENSQKKTIAPEHVVSALKELGFESFIGDIEEVLKEHKTQQKDRERKMTRMEDSGLSAEELQRQQELLFAASRARYEAGQ</sequence>
<dbReference type="Proteomes" id="UP000245771">
    <property type="component" value="Unassembled WGS sequence"/>
</dbReference>
<dbReference type="InterPro" id="IPR042225">
    <property type="entry name" value="Ncb2"/>
</dbReference>
<comment type="subcellular location">
    <subcellularLocation>
        <location evidence="1">Nucleus</location>
    </subcellularLocation>
</comment>
<evidence type="ECO:0000256" key="2">
    <source>
        <dbReference type="ARBA" id="ARBA00023242"/>
    </source>
</evidence>
<dbReference type="PANTHER" id="PTHR46138:SF1">
    <property type="entry name" value="PROTEIN DR1"/>
    <property type="match status" value="1"/>
</dbReference>
<dbReference type="GeneID" id="37023377"/>
<dbReference type="STRING" id="1280837.A0A316VI22"/>
<dbReference type="FunFam" id="1.10.20.10:FF:000019">
    <property type="entry name" value="Negative cofactor 2 beta"/>
    <property type="match status" value="1"/>
</dbReference>
<evidence type="ECO:0000313" key="6">
    <source>
        <dbReference type="Proteomes" id="UP000245771"/>
    </source>
</evidence>
<accession>A0A316VI22</accession>
<dbReference type="FunCoup" id="A0A316VI22">
    <property type="interactions" value="433"/>
</dbReference>
<evidence type="ECO:0000256" key="1">
    <source>
        <dbReference type="ARBA" id="ARBA00004123"/>
    </source>
</evidence>
<protein>
    <submittedName>
        <fullName evidence="5">Histone-fold-containing protein</fullName>
    </submittedName>
</protein>
<keyword evidence="2" id="KW-0539">Nucleus</keyword>
<dbReference type="EMBL" id="KZ819602">
    <property type="protein sequence ID" value="PWN37289.1"/>
    <property type="molecule type" value="Genomic_DNA"/>
</dbReference>
<feature type="domain" description="Transcription factor CBF/NF-Y/archaeal histone" evidence="4">
    <location>
        <begin position="22"/>
        <end position="86"/>
    </location>
</feature>
<dbReference type="AlphaFoldDB" id="A0A316VI22"/>
<evidence type="ECO:0000256" key="3">
    <source>
        <dbReference type="SAM" id="MobiDB-lite"/>
    </source>
</evidence>
<dbReference type="GO" id="GO:0051123">
    <property type="term" value="P:RNA polymerase II preinitiation complex assembly"/>
    <property type="evidence" value="ECO:0007669"/>
    <property type="project" value="TreeGrafter"/>
</dbReference>